<organism evidence="1">
    <name type="scientific">Intestinibacter bartlettii</name>
    <dbReference type="NCBI Taxonomy" id="261299"/>
    <lineage>
        <taxon>Bacteria</taxon>
        <taxon>Bacillati</taxon>
        <taxon>Bacillota</taxon>
        <taxon>Clostridia</taxon>
        <taxon>Peptostreptococcales</taxon>
        <taxon>Peptostreptococcaceae</taxon>
        <taxon>Intestinibacter</taxon>
    </lineage>
</organism>
<proteinExistence type="predicted"/>
<accession>A0A6N3FPN9</accession>
<reference evidence="1" key="1">
    <citation type="submission" date="2019-11" db="EMBL/GenBank/DDBJ databases">
        <authorList>
            <person name="Feng L."/>
        </authorList>
    </citation>
    <scope>NUCLEOTIDE SEQUENCE</scope>
    <source>
        <strain evidence="1">IbartlettiiLFYP30</strain>
    </source>
</reference>
<dbReference type="EMBL" id="CACRUE010000045">
    <property type="protein sequence ID" value="VYU53749.1"/>
    <property type="molecule type" value="Genomic_DNA"/>
</dbReference>
<name>A0A6N3FPN9_9FIRM</name>
<dbReference type="RefSeq" id="WP_024047866.1">
    <property type="nucleotide sequence ID" value="NZ_CACRUE010000045.1"/>
</dbReference>
<protein>
    <submittedName>
        <fullName evidence="1">Uncharacterized protein</fullName>
    </submittedName>
</protein>
<dbReference type="AlphaFoldDB" id="A0A6N3FPN9"/>
<evidence type="ECO:0000313" key="1">
    <source>
        <dbReference type="EMBL" id="VYU53749.1"/>
    </source>
</evidence>
<gene>
    <name evidence="1" type="ORF">IBLFYP30_00497</name>
</gene>
<sequence length="402" mass="48988">MYKATYLVETEEDQRDIRRIILNFEFKEKSFETVKTLHSLIYKSLFENFYDNFIICALFDDKETSVLKKIEKHFNKFENCLKKEFNYRINYAGYLKTNNCKTYRDIKKEFKKDTVSFFDSDYSREEYDSLISSYNFHTKENAKQNTFEILNLQNKKYFDYEYEDINFSYEVFYMEKDYNSDKEECYFENLQWSICGYTCENNYDEVVKYLEDFFKQVIDLVDFTIGTIGYNFFLEPKILPFNAYFIENVIFENWLDQLDNLETYLPRYSSSYPYENLKCLKSIEWLNYLPIELFNNIDCNIENEELINCITMKDKGVFIKMNKDIKTVSINDKFLLRKYLNNILVKGYCKMFKDSIRYFWEEVPIYLDEIFPIKDEFEDEYEIVFISDANLKYVPNKICKNL</sequence>